<feature type="region of interest" description="Disordered" evidence="1">
    <location>
        <begin position="554"/>
        <end position="573"/>
    </location>
</feature>
<proteinExistence type="predicted"/>
<evidence type="ECO:0000313" key="3">
    <source>
        <dbReference type="Proteomes" id="UP001202031"/>
    </source>
</evidence>
<evidence type="ECO:0000313" key="2">
    <source>
        <dbReference type="EMBL" id="MCL6657081.1"/>
    </source>
</evidence>
<dbReference type="RefSeq" id="WP_102727991.1">
    <property type="nucleotide sequence ID" value="NZ_CP072027.1"/>
</dbReference>
<dbReference type="Proteomes" id="UP001202031">
    <property type="component" value="Unassembled WGS sequence"/>
</dbReference>
<evidence type="ECO:0000256" key="1">
    <source>
        <dbReference type="SAM" id="MobiDB-lite"/>
    </source>
</evidence>
<dbReference type="EMBL" id="JAMGSI010000001">
    <property type="protein sequence ID" value="MCL6657081.1"/>
    <property type="molecule type" value="Genomic_DNA"/>
</dbReference>
<comment type="caution">
    <text evidence="2">The sequence shown here is derived from an EMBL/GenBank/DDBJ whole genome shotgun (WGS) entry which is preliminary data.</text>
</comment>
<protein>
    <submittedName>
        <fullName evidence="2">Zinc ribbon domain-containing protein</fullName>
    </submittedName>
</protein>
<organism evidence="2 3">
    <name type="scientific">Akkermansia massiliensis</name>
    <dbReference type="NCBI Taxonomy" id="2927224"/>
    <lineage>
        <taxon>Bacteria</taxon>
        <taxon>Pseudomonadati</taxon>
        <taxon>Verrucomicrobiota</taxon>
        <taxon>Verrucomicrobiia</taxon>
        <taxon>Verrucomicrobiales</taxon>
        <taxon>Akkermansiaceae</taxon>
        <taxon>Akkermansia</taxon>
    </lineage>
</organism>
<sequence length="901" mass="99949">MKKRNYFEILNLSLDPLETNVDNALARLKQCTAEWSSAPQDDVLRKTWMEAVPEMEKVLSNPQSLQKQAEEALKNEQKRVRNFLQNAAVDGQISRVIFRNICNNVQLEIDSVSSLADELGIVISSQAVDKSCKALRVPPQPANGHPVYLISASRDIQKLKCCLEAAGKASIYEYLNCKNSLSPEQLLKINSDKSREPNKGGSANNPINTIKVEITTIGAKYFKNEESKKRYDYAWRGQEICERVFAAFPNYVEGSPGTISPIYYTRLYDTLCAEGLDAADAQWLVYRRCCQGKDKVPFPWQEQFTECSKCKSRNEANSSRCSQCGELFRIMCPKCGKPIHASSPQCRQCGTYFDAARKVYESLEKCGNSLKGSSEELDTAQKEIQGILRTYPDYVPARALLDELGKARTAKLLDTLEPPVIKSVRASGKELEIVWLKARHQGNELDRLPDANGTPINYMLRRKRNGIPVSPDDGEELGGGAASPCTDKLAKPGVEYGYAVFAVVNKRILKGLAGGKGMVLPEADFHVSMGDGSARLTWCALPEGWSATLIRKEGGEPESINDGTRLPVDGGSNSFHDTGLTNGREYGYLLVLYGSGHELTAHGSGTPQLPPPRLELDQWNYKCLGTDIRIHWELPSGADEVRWMVSDKVPITPGSIVTANRFKTVGETDKDAQVTILREINLCGKFLIPLVIKGDTALICTGRHGGLQNLRLRRNPGRIYLQWTWPEGCSEVTIVYGNKSFVENPDDLNANEIRTSKRNGSEQAHELIIPVMEDKDYYFSVFMQVGHTSSSSWSAPRNVYSPAPGGGNRVNCRIAKRGQGWVFEVKSKKGIPAMEVRCARRVFPLSRQDGKKALAVEASGQSRASVSIPDNMVATGNCFMPFVSEDSHYDLIFNRKSLSIE</sequence>
<gene>
    <name evidence="2" type="ORF">M8N44_07085</name>
</gene>
<dbReference type="GeneID" id="84023620"/>
<keyword evidence="3" id="KW-1185">Reference proteome</keyword>
<name>A0ABT0R848_9BACT</name>
<accession>A0ABT0R848</accession>
<reference evidence="2 3" key="1">
    <citation type="submission" date="2022-03" db="EMBL/GenBank/DDBJ databases">
        <title>Taxonomic description of new species and reclassification of some bacterial strains.</title>
        <authorList>
            <person name="Ndongo S."/>
        </authorList>
    </citation>
    <scope>NUCLEOTIDE SEQUENCE [LARGE SCALE GENOMIC DNA]</scope>
    <source>
        <strain evidence="2 3">Marseille-P6666</strain>
    </source>
</reference>